<dbReference type="RefSeq" id="WP_235057275.1">
    <property type="nucleotide sequence ID" value="NZ_JAKFHA010000034.1"/>
</dbReference>
<accession>A0AA41U834</accession>
<gene>
    <name evidence="1" type="ORF">LZ495_35535</name>
</gene>
<organism evidence="1 2">
    <name type="scientific">Yinghuangia soli</name>
    <dbReference type="NCBI Taxonomy" id="2908204"/>
    <lineage>
        <taxon>Bacteria</taxon>
        <taxon>Bacillati</taxon>
        <taxon>Actinomycetota</taxon>
        <taxon>Actinomycetes</taxon>
        <taxon>Kitasatosporales</taxon>
        <taxon>Streptomycetaceae</taxon>
        <taxon>Yinghuangia</taxon>
    </lineage>
</organism>
<sequence>MLRWEAEWQTFGHPSVRVFRLAPGADDDCAAHAGELTTGPMGAAKGGGV</sequence>
<comment type="caution">
    <text evidence="1">The sequence shown here is derived from an EMBL/GenBank/DDBJ whole genome shotgun (WGS) entry which is preliminary data.</text>
</comment>
<dbReference type="AlphaFoldDB" id="A0AA41U834"/>
<name>A0AA41U834_9ACTN</name>
<evidence type="ECO:0000313" key="2">
    <source>
        <dbReference type="Proteomes" id="UP001165378"/>
    </source>
</evidence>
<keyword evidence="2" id="KW-1185">Reference proteome</keyword>
<evidence type="ECO:0000313" key="1">
    <source>
        <dbReference type="EMBL" id="MCF2532499.1"/>
    </source>
</evidence>
<reference evidence="1" key="1">
    <citation type="submission" date="2022-01" db="EMBL/GenBank/DDBJ databases">
        <title>Genome-Based Taxonomic Classification of the Phylum Actinobacteria.</title>
        <authorList>
            <person name="Gao Y."/>
        </authorList>
    </citation>
    <scope>NUCLEOTIDE SEQUENCE</scope>
    <source>
        <strain evidence="1">KLBMP 8922</strain>
    </source>
</reference>
<proteinExistence type="predicted"/>
<dbReference type="EMBL" id="JAKFHA010000034">
    <property type="protein sequence ID" value="MCF2532499.1"/>
    <property type="molecule type" value="Genomic_DNA"/>
</dbReference>
<protein>
    <submittedName>
        <fullName evidence="1">Uncharacterized protein</fullName>
    </submittedName>
</protein>
<dbReference type="Proteomes" id="UP001165378">
    <property type="component" value="Unassembled WGS sequence"/>
</dbReference>